<accession>A0A367ZS57</accession>
<evidence type="ECO:0000256" key="1">
    <source>
        <dbReference type="ARBA" id="ARBA00004533"/>
    </source>
</evidence>
<evidence type="ECO:0000313" key="9">
    <source>
        <dbReference type="EMBL" id="RCK80975.1"/>
    </source>
</evidence>
<keyword evidence="5 7" id="KW-1133">Transmembrane helix</keyword>
<reference evidence="9 10" key="1">
    <citation type="submission" date="2018-05" db="EMBL/GenBank/DDBJ databases">
        <title>A metagenomic window into the 2 km-deep terrestrial subsurface aquifer revealed taxonomically and functionally diverse microbial community comprising novel uncultured bacterial lineages.</title>
        <authorList>
            <person name="Kadnikov V.V."/>
            <person name="Mardanov A.V."/>
            <person name="Beletsky A.V."/>
            <person name="Banks D."/>
            <person name="Pimenov N.V."/>
            <person name="Frank Y.A."/>
            <person name="Karnachuk O.V."/>
            <person name="Ravin N.V."/>
        </authorList>
    </citation>
    <scope>NUCLEOTIDE SEQUENCE [LARGE SCALE GENOMIC DNA]</scope>
    <source>
        <strain evidence="9">BY5</strain>
    </source>
</reference>
<dbReference type="Pfam" id="PF02470">
    <property type="entry name" value="MlaD"/>
    <property type="match status" value="2"/>
</dbReference>
<dbReference type="PANTHER" id="PTHR30462:SF0">
    <property type="entry name" value="INTERMEMBRANE TRANSPORT PROTEIN YEBT"/>
    <property type="match status" value="1"/>
</dbReference>
<organism evidence="9 10">
    <name type="scientific">Candidatus Ozemobacter sibiricus</name>
    <dbReference type="NCBI Taxonomy" id="2268124"/>
    <lineage>
        <taxon>Bacteria</taxon>
        <taxon>Candidatus Ozemobacteria</taxon>
        <taxon>Candidatus Ozemobacterales</taxon>
        <taxon>Candidatus Ozemobacteraceae</taxon>
        <taxon>Candidatus Ozemobacter</taxon>
    </lineage>
</organism>
<evidence type="ECO:0000313" key="10">
    <source>
        <dbReference type="Proteomes" id="UP000252355"/>
    </source>
</evidence>
<feature type="domain" description="Mce/MlaD" evidence="8">
    <location>
        <begin position="53"/>
        <end position="142"/>
    </location>
</feature>
<gene>
    <name evidence="9" type="ORF">OZSIB_2352</name>
</gene>
<keyword evidence="2" id="KW-1003">Cell membrane</keyword>
<evidence type="ECO:0000256" key="6">
    <source>
        <dbReference type="ARBA" id="ARBA00023136"/>
    </source>
</evidence>
<evidence type="ECO:0000256" key="4">
    <source>
        <dbReference type="ARBA" id="ARBA00022692"/>
    </source>
</evidence>
<evidence type="ECO:0000256" key="3">
    <source>
        <dbReference type="ARBA" id="ARBA00022519"/>
    </source>
</evidence>
<protein>
    <submittedName>
        <fullName evidence="9">Paraquat-inducible protein B</fullName>
    </submittedName>
</protein>
<keyword evidence="6 7" id="KW-0472">Membrane</keyword>
<dbReference type="InterPro" id="IPR051800">
    <property type="entry name" value="PqiA-PqiB_transport"/>
</dbReference>
<comment type="caution">
    <text evidence="9">The sequence shown here is derived from an EMBL/GenBank/DDBJ whole genome shotgun (WGS) entry which is preliminary data.</text>
</comment>
<dbReference type="EMBL" id="QOQW01000003">
    <property type="protein sequence ID" value="RCK80975.1"/>
    <property type="molecule type" value="Genomic_DNA"/>
</dbReference>
<evidence type="ECO:0000256" key="2">
    <source>
        <dbReference type="ARBA" id="ARBA00022475"/>
    </source>
</evidence>
<feature type="domain" description="Mce/MlaD" evidence="8">
    <location>
        <begin position="166"/>
        <end position="225"/>
    </location>
</feature>
<dbReference type="AlphaFoldDB" id="A0A367ZS57"/>
<sequence>MSDVPSPCHPESMPFPRATLVADLRASRLWVLPLAALLLVAGLGLRALIRTPLTVLVHLREGHGIKVGDAVKYRGIDVGRVSEVKLAPDLQEVRLRLELDPGYHGLAVQGSSFWVMFPKAGLAGVQGLDTLIGPRYVGVAPGQGPPQAEFVGLDEPPPAEAPPGSLEITLTAPTRGSLRPGAPVLYRQCQVGTVMAVGLSPDAVGVDLRLAIDPAFIDLVRDNTRFWNASGLALDIGLLRGLSLDMESLQTVLAGGICLATPDPPGAPVRQGHRFPLHPSPEAEWLTWKPVLWLGDRLLPPATDLPVPVRVQVRWSEPRLGGWWQEQRVRRAWSLPTAHGLLAPADLAAPTKNGSSPAWEAAGQVWQVASAGPWGGLPSPHFIVLTGPNPDHQWPADRRRRPTAPEDACAIGDPHLPPLPLQAGRFRPGPEGVWLIDPALGLPATWHGAVVLARRDGKAIGQLQILPNQPARVALFPEP</sequence>
<proteinExistence type="predicted"/>
<evidence type="ECO:0000256" key="7">
    <source>
        <dbReference type="SAM" id="Phobius"/>
    </source>
</evidence>
<feature type="transmembrane region" description="Helical" evidence="7">
    <location>
        <begin position="29"/>
        <end position="49"/>
    </location>
</feature>
<evidence type="ECO:0000256" key="5">
    <source>
        <dbReference type="ARBA" id="ARBA00022989"/>
    </source>
</evidence>
<name>A0A367ZS57_9BACT</name>
<dbReference type="InterPro" id="IPR003399">
    <property type="entry name" value="Mce/MlaD"/>
</dbReference>
<evidence type="ECO:0000259" key="8">
    <source>
        <dbReference type="Pfam" id="PF02470"/>
    </source>
</evidence>
<keyword evidence="3" id="KW-0997">Cell inner membrane</keyword>
<dbReference type="GO" id="GO:0005886">
    <property type="term" value="C:plasma membrane"/>
    <property type="evidence" value="ECO:0007669"/>
    <property type="project" value="UniProtKB-SubCell"/>
</dbReference>
<keyword evidence="4 7" id="KW-0812">Transmembrane</keyword>
<dbReference type="Proteomes" id="UP000252355">
    <property type="component" value="Unassembled WGS sequence"/>
</dbReference>
<dbReference type="PANTHER" id="PTHR30462">
    <property type="entry name" value="INTERMEMBRANE TRANSPORT PROTEIN PQIB-RELATED"/>
    <property type="match status" value="1"/>
</dbReference>
<comment type="subcellular location">
    <subcellularLocation>
        <location evidence="1">Cell inner membrane</location>
    </subcellularLocation>
</comment>